<dbReference type="Gene3D" id="3.10.450.50">
    <property type="match status" value="1"/>
</dbReference>
<keyword evidence="3" id="KW-1185">Reference proteome</keyword>
<organism evidence="2 3">
    <name type="scientific">Candidatus Litorirhabdus singularis</name>
    <dbReference type="NCBI Taxonomy" id="2518993"/>
    <lineage>
        <taxon>Bacteria</taxon>
        <taxon>Pseudomonadati</taxon>
        <taxon>Pseudomonadota</taxon>
        <taxon>Gammaproteobacteria</taxon>
        <taxon>Cellvibrionales</taxon>
        <taxon>Halieaceae</taxon>
        <taxon>Candidatus Litorirhabdus</taxon>
    </lineage>
</organism>
<dbReference type="RefSeq" id="WP_279247208.1">
    <property type="nucleotide sequence ID" value="NZ_SHNN01000005.1"/>
</dbReference>
<accession>A0ABT3TMB9</accession>
<dbReference type="InterPro" id="IPR032710">
    <property type="entry name" value="NTF2-like_dom_sf"/>
</dbReference>
<evidence type="ECO:0000259" key="1">
    <source>
        <dbReference type="Pfam" id="PF13577"/>
    </source>
</evidence>
<dbReference type="InterPro" id="IPR037401">
    <property type="entry name" value="SnoaL-like"/>
</dbReference>
<protein>
    <recommendedName>
        <fullName evidence="1">SnoaL-like domain-containing protein</fullName>
    </recommendedName>
</protein>
<dbReference type="Proteomes" id="UP001143362">
    <property type="component" value="Unassembled WGS sequence"/>
</dbReference>
<reference evidence="2" key="1">
    <citation type="submission" date="2019-02" db="EMBL/GenBank/DDBJ databases">
        <authorList>
            <person name="Li S.-H."/>
        </authorList>
    </citation>
    <scope>NUCLEOTIDE SEQUENCE</scope>
    <source>
        <strain evidence="2">IMCC14734</strain>
    </source>
</reference>
<dbReference type="Pfam" id="PF13577">
    <property type="entry name" value="SnoaL_4"/>
    <property type="match status" value="1"/>
</dbReference>
<dbReference type="EMBL" id="SHNN01000005">
    <property type="protein sequence ID" value="MCX2983179.1"/>
    <property type="molecule type" value="Genomic_DNA"/>
</dbReference>
<sequence length="71" mass="7814">MELAQLAEIEAIKALKARYFRTPDTKQWQAWGECFTEDVQASFDGADSSFDFSSREGPVNTNAALLADVPG</sequence>
<evidence type="ECO:0000313" key="2">
    <source>
        <dbReference type="EMBL" id="MCX2983179.1"/>
    </source>
</evidence>
<name>A0ABT3TMB9_9GAMM</name>
<gene>
    <name evidence="2" type="ORF">EYC98_20145</name>
</gene>
<proteinExistence type="predicted"/>
<dbReference type="SUPFAM" id="SSF54427">
    <property type="entry name" value="NTF2-like"/>
    <property type="match status" value="1"/>
</dbReference>
<evidence type="ECO:0000313" key="3">
    <source>
        <dbReference type="Proteomes" id="UP001143362"/>
    </source>
</evidence>
<comment type="caution">
    <text evidence="2">The sequence shown here is derived from an EMBL/GenBank/DDBJ whole genome shotgun (WGS) entry which is preliminary data.</text>
</comment>
<feature type="domain" description="SnoaL-like" evidence="1">
    <location>
        <begin position="5"/>
        <end position="55"/>
    </location>
</feature>